<proteinExistence type="predicted"/>
<comment type="caution">
    <text evidence="1">The sequence shown here is derived from an EMBL/GenBank/DDBJ whole genome shotgun (WGS) entry which is preliminary data.</text>
</comment>
<name>A0A5B7EQU9_PORTR</name>
<dbReference type="AlphaFoldDB" id="A0A5B7EQU9"/>
<accession>A0A5B7EQU9</accession>
<dbReference type="Proteomes" id="UP000324222">
    <property type="component" value="Unassembled WGS sequence"/>
</dbReference>
<evidence type="ECO:0000313" key="1">
    <source>
        <dbReference type="EMBL" id="MPC35627.1"/>
    </source>
</evidence>
<reference evidence="1 2" key="1">
    <citation type="submission" date="2019-05" db="EMBL/GenBank/DDBJ databases">
        <title>Another draft genome of Portunus trituberculatus and its Hox gene families provides insights of decapod evolution.</title>
        <authorList>
            <person name="Jeong J.-H."/>
            <person name="Song I."/>
            <person name="Kim S."/>
            <person name="Choi T."/>
            <person name="Kim D."/>
            <person name="Ryu S."/>
            <person name="Kim W."/>
        </authorList>
    </citation>
    <scope>NUCLEOTIDE SEQUENCE [LARGE SCALE GENOMIC DNA]</scope>
    <source>
        <tissue evidence="1">Muscle</tissue>
    </source>
</reference>
<gene>
    <name evidence="1" type="ORF">E2C01_029053</name>
</gene>
<evidence type="ECO:0000313" key="2">
    <source>
        <dbReference type="Proteomes" id="UP000324222"/>
    </source>
</evidence>
<organism evidence="1 2">
    <name type="scientific">Portunus trituberculatus</name>
    <name type="common">Swimming crab</name>
    <name type="synonym">Neptunus trituberculatus</name>
    <dbReference type="NCBI Taxonomy" id="210409"/>
    <lineage>
        <taxon>Eukaryota</taxon>
        <taxon>Metazoa</taxon>
        <taxon>Ecdysozoa</taxon>
        <taxon>Arthropoda</taxon>
        <taxon>Crustacea</taxon>
        <taxon>Multicrustacea</taxon>
        <taxon>Malacostraca</taxon>
        <taxon>Eumalacostraca</taxon>
        <taxon>Eucarida</taxon>
        <taxon>Decapoda</taxon>
        <taxon>Pleocyemata</taxon>
        <taxon>Brachyura</taxon>
        <taxon>Eubrachyura</taxon>
        <taxon>Portunoidea</taxon>
        <taxon>Portunidae</taxon>
        <taxon>Portuninae</taxon>
        <taxon>Portunus</taxon>
    </lineage>
</organism>
<keyword evidence="2" id="KW-1185">Reference proteome</keyword>
<protein>
    <submittedName>
        <fullName evidence="1">Uncharacterized protein</fullName>
    </submittedName>
</protein>
<sequence>MDPLKKIVLSTCDGERGKFRRCCDIHIKKPKIFRGQCQHNLCHHLPHALTSSHHHYVLILNGGMEHAFLPISTPFANPVKRGCYF</sequence>
<dbReference type="EMBL" id="VSRR010003314">
    <property type="protein sequence ID" value="MPC35627.1"/>
    <property type="molecule type" value="Genomic_DNA"/>
</dbReference>